<protein>
    <submittedName>
        <fullName evidence="2">Dehydratase</fullName>
    </submittedName>
</protein>
<evidence type="ECO:0000259" key="1">
    <source>
        <dbReference type="Pfam" id="PF01575"/>
    </source>
</evidence>
<accession>A0AA37W236</accession>
<dbReference type="AlphaFoldDB" id="A0AA37W236"/>
<dbReference type="EMBL" id="BSNC01000006">
    <property type="protein sequence ID" value="GLP97288.1"/>
    <property type="molecule type" value="Genomic_DNA"/>
</dbReference>
<sequence>MSQQIQLTKLPSLFSVYRRILFARKPGWDGKPLPEIQVNLSHWQADQAKVNQYCHVCGFEANRDILPPTYLYTQVFRLHAIIFTDAAITFPLWGMIHLKNTIQQFRDVATNENLRLSCSLSGSSESDAGLEFELVSKAFAGDELVWQAHSTYLYKAPGGKRKRARPPRASDMPWEPVGNWPLPQDLGRAYAKASGDYNLIHIHPLLAKQFGFDKILAHGMWSKARCVAELPQAQRSGACEIGVEFKLPLFLPAKVSFGYQIEQDQCRFELRDERGRRPHLVGWSKPLSSD</sequence>
<dbReference type="InterPro" id="IPR029069">
    <property type="entry name" value="HotDog_dom_sf"/>
</dbReference>
<gene>
    <name evidence="2" type="ORF">GCM10007895_25950</name>
</gene>
<dbReference type="PANTHER" id="PTHR43841">
    <property type="entry name" value="3-HYDROXYACYL-THIOESTER DEHYDRATASE HTDX-RELATED"/>
    <property type="match status" value="1"/>
</dbReference>
<keyword evidence="3" id="KW-1185">Reference proteome</keyword>
<proteinExistence type="predicted"/>
<evidence type="ECO:0000313" key="2">
    <source>
        <dbReference type="EMBL" id="GLP97288.1"/>
    </source>
</evidence>
<reference evidence="2" key="2">
    <citation type="submission" date="2023-01" db="EMBL/GenBank/DDBJ databases">
        <title>Draft genome sequence of Paraferrimonas sedimenticola strain NBRC 101628.</title>
        <authorList>
            <person name="Sun Q."/>
            <person name="Mori K."/>
        </authorList>
    </citation>
    <scope>NUCLEOTIDE SEQUENCE</scope>
    <source>
        <strain evidence="2">NBRC 101628</strain>
    </source>
</reference>
<dbReference type="PANTHER" id="PTHR43841:SF1">
    <property type="entry name" value="3-HYDROXYACYL-THIOESTER DEHYDRATASE X"/>
    <property type="match status" value="1"/>
</dbReference>
<reference evidence="2" key="1">
    <citation type="journal article" date="2014" name="Int. J. Syst. Evol. Microbiol.">
        <title>Complete genome sequence of Corynebacterium casei LMG S-19264T (=DSM 44701T), isolated from a smear-ripened cheese.</title>
        <authorList>
            <consortium name="US DOE Joint Genome Institute (JGI-PGF)"/>
            <person name="Walter F."/>
            <person name="Albersmeier A."/>
            <person name="Kalinowski J."/>
            <person name="Ruckert C."/>
        </authorList>
    </citation>
    <scope>NUCLEOTIDE SEQUENCE</scope>
    <source>
        <strain evidence="2">NBRC 101628</strain>
    </source>
</reference>
<dbReference type="SUPFAM" id="SSF54637">
    <property type="entry name" value="Thioesterase/thiol ester dehydrase-isomerase"/>
    <property type="match status" value="2"/>
</dbReference>
<comment type="caution">
    <text evidence="2">The sequence shown here is derived from an EMBL/GenBank/DDBJ whole genome shotgun (WGS) entry which is preliminary data.</text>
</comment>
<organism evidence="2 3">
    <name type="scientific">Paraferrimonas sedimenticola</name>
    <dbReference type="NCBI Taxonomy" id="375674"/>
    <lineage>
        <taxon>Bacteria</taxon>
        <taxon>Pseudomonadati</taxon>
        <taxon>Pseudomonadota</taxon>
        <taxon>Gammaproteobacteria</taxon>
        <taxon>Alteromonadales</taxon>
        <taxon>Ferrimonadaceae</taxon>
        <taxon>Paraferrimonas</taxon>
    </lineage>
</organism>
<dbReference type="Pfam" id="PF01575">
    <property type="entry name" value="MaoC_dehydratas"/>
    <property type="match status" value="1"/>
</dbReference>
<dbReference type="Proteomes" id="UP001161422">
    <property type="component" value="Unassembled WGS sequence"/>
</dbReference>
<name>A0AA37W236_9GAMM</name>
<dbReference type="InterPro" id="IPR002539">
    <property type="entry name" value="MaoC-like_dom"/>
</dbReference>
<feature type="domain" description="MaoC-like" evidence="1">
    <location>
        <begin position="184"/>
        <end position="270"/>
    </location>
</feature>
<dbReference type="RefSeq" id="WP_095504859.1">
    <property type="nucleotide sequence ID" value="NZ_BSNC01000006.1"/>
</dbReference>
<dbReference type="Gene3D" id="3.10.129.10">
    <property type="entry name" value="Hotdog Thioesterase"/>
    <property type="match status" value="1"/>
</dbReference>
<evidence type="ECO:0000313" key="3">
    <source>
        <dbReference type="Proteomes" id="UP001161422"/>
    </source>
</evidence>